<reference evidence="1 2" key="1">
    <citation type="submission" date="2018-06" db="EMBL/GenBank/DDBJ databases">
        <title>Mutators as drivers of adaptation in pathogenic bacteria and a risk factor for host jumps and vaccine escape.</title>
        <authorList>
            <person name="Barnes A.C."/>
            <person name="Silayeva O."/>
        </authorList>
    </citation>
    <scope>NUCLEOTIDE SEQUENCE [LARGE SCALE GENOMIC DNA]</scope>
    <source>
        <strain evidence="1 2">QMA0445</strain>
    </source>
</reference>
<dbReference type="AlphaFoldDB" id="A0A3L8GB06"/>
<accession>A0A3L8GB06</accession>
<evidence type="ECO:0000313" key="2">
    <source>
        <dbReference type="Proteomes" id="UP000269148"/>
    </source>
</evidence>
<dbReference type="EMBL" id="QLQD01000090">
    <property type="protein sequence ID" value="RLU54121.1"/>
    <property type="molecule type" value="Genomic_DNA"/>
</dbReference>
<sequence length="99" mass="11492">MDTQELLDNLQDELYNLEIRISKNVFKGETPSELKKFVADFLKICEQKEFDVAFEVIESMSSHTLLLEQTPLASVEYVSTSIKSFYEDFIEPTKIELYG</sequence>
<comment type="caution">
    <text evidence="1">The sequence shown here is derived from an EMBL/GenBank/DDBJ whole genome shotgun (WGS) entry which is preliminary data.</text>
</comment>
<organism evidence="1 2">
    <name type="scientific">Streptococcus iniae</name>
    <name type="common">Streptococcus shiloi</name>
    <dbReference type="NCBI Taxonomy" id="1346"/>
    <lineage>
        <taxon>Bacteria</taxon>
        <taxon>Bacillati</taxon>
        <taxon>Bacillota</taxon>
        <taxon>Bacilli</taxon>
        <taxon>Lactobacillales</taxon>
        <taxon>Streptococcaceae</taxon>
        <taxon>Streptococcus</taxon>
    </lineage>
</organism>
<proteinExistence type="predicted"/>
<evidence type="ECO:0000313" key="1">
    <source>
        <dbReference type="EMBL" id="RLU54121.1"/>
    </source>
</evidence>
<protein>
    <submittedName>
        <fullName evidence="1">Uncharacterized protein</fullName>
    </submittedName>
</protein>
<gene>
    <name evidence="1" type="ORF">DIY07_11110</name>
</gene>
<dbReference type="Proteomes" id="UP000269148">
    <property type="component" value="Unassembled WGS sequence"/>
</dbReference>
<dbReference type="RefSeq" id="WP_121792182.1">
    <property type="nucleotide sequence ID" value="NZ_QLQC01000091.1"/>
</dbReference>
<name>A0A3L8GB06_STRIN</name>